<accession>A0A848M044</accession>
<gene>
    <name evidence="8" type="ORF">HG543_51020</name>
</gene>
<dbReference type="Proteomes" id="UP000518300">
    <property type="component" value="Unassembled WGS sequence"/>
</dbReference>
<dbReference type="EMBL" id="JABBJJ010000539">
    <property type="protein sequence ID" value="NMO23142.1"/>
    <property type="molecule type" value="Genomic_DNA"/>
</dbReference>
<feature type="domain" description="Thioredoxin" evidence="7">
    <location>
        <begin position="42"/>
        <end position="214"/>
    </location>
</feature>
<evidence type="ECO:0000313" key="9">
    <source>
        <dbReference type="Proteomes" id="UP000518300"/>
    </source>
</evidence>
<keyword evidence="4" id="KW-1015">Disulfide bond</keyword>
<keyword evidence="3" id="KW-0560">Oxidoreductase</keyword>
<evidence type="ECO:0000256" key="5">
    <source>
        <dbReference type="ARBA" id="ARBA00023284"/>
    </source>
</evidence>
<dbReference type="InterPro" id="IPR013766">
    <property type="entry name" value="Thioredoxin_domain"/>
</dbReference>
<protein>
    <submittedName>
        <fullName evidence="8">DsbA family protein</fullName>
    </submittedName>
</protein>
<evidence type="ECO:0000256" key="6">
    <source>
        <dbReference type="SAM" id="SignalP"/>
    </source>
</evidence>
<evidence type="ECO:0000256" key="3">
    <source>
        <dbReference type="ARBA" id="ARBA00023002"/>
    </source>
</evidence>
<dbReference type="PANTHER" id="PTHR13887">
    <property type="entry name" value="GLUTATHIONE S-TRANSFERASE KAPPA"/>
    <property type="match status" value="1"/>
</dbReference>
<evidence type="ECO:0000256" key="1">
    <source>
        <dbReference type="ARBA" id="ARBA00005791"/>
    </source>
</evidence>
<comment type="caution">
    <text evidence="8">The sequence shown here is derived from an EMBL/GenBank/DDBJ whole genome shotgun (WGS) entry which is preliminary data.</text>
</comment>
<dbReference type="PROSITE" id="PS51352">
    <property type="entry name" value="THIOREDOXIN_2"/>
    <property type="match status" value="1"/>
</dbReference>
<dbReference type="AlphaFoldDB" id="A0A848M044"/>
<dbReference type="GO" id="GO:0016491">
    <property type="term" value="F:oxidoreductase activity"/>
    <property type="evidence" value="ECO:0007669"/>
    <property type="project" value="UniProtKB-KW"/>
</dbReference>
<feature type="signal peptide" evidence="6">
    <location>
        <begin position="1"/>
        <end position="23"/>
    </location>
</feature>
<dbReference type="PANTHER" id="PTHR13887:SF14">
    <property type="entry name" value="DISULFIDE BOND FORMATION PROTEIN D"/>
    <property type="match status" value="1"/>
</dbReference>
<evidence type="ECO:0000259" key="7">
    <source>
        <dbReference type="PROSITE" id="PS51352"/>
    </source>
</evidence>
<evidence type="ECO:0000313" key="8">
    <source>
        <dbReference type="EMBL" id="NMO23142.1"/>
    </source>
</evidence>
<name>A0A848M044_9BACT</name>
<keyword evidence="9" id="KW-1185">Reference proteome</keyword>
<evidence type="ECO:0000256" key="2">
    <source>
        <dbReference type="ARBA" id="ARBA00022729"/>
    </source>
</evidence>
<evidence type="ECO:0000256" key="4">
    <source>
        <dbReference type="ARBA" id="ARBA00023157"/>
    </source>
</evidence>
<dbReference type="RefSeq" id="WP_169352250.1">
    <property type="nucleotide sequence ID" value="NZ_JABBJJ010000539.1"/>
</dbReference>
<organism evidence="8 9">
    <name type="scientific">Pyxidicoccus fallax</name>
    <dbReference type="NCBI Taxonomy" id="394095"/>
    <lineage>
        <taxon>Bacteria</taxon>
        <taxon>Pseudomonadati</taxon>
        <taxon>Myxococcota</taxon>
        <taxon>Myxococcia</taxon>
        <taxon>Myxococcales</taxon>
        <taxon>Cystobacterineae</taxon>
        <taxon>Myxococcaceae</taxon>
        <taxon>Pyxidicoccus</taxon>
    </lineage>
</organism>
<keyword evidence="2 6" id="KW-0732">Signal</keyword>
<keyword evidence="5" id="KW-0676">Redox-active center</keyword>
<comment type="similarity">
    <text evidence="1">Belongs to the thioredoxin family. DsbA subfamily.</text>
</comment>
<sequence>MKLMVSVAMAAGALLSLAVPAFAGEGKACDKNCPKAHAHLKSNPIAATPRAEAPSLGARDAAVTVEVWSDFQCPFCAKGASIVGELREKYGDKVRIVFRHQPLPMHGNARLAAIATMAAHEQGKFWQMHDVLFDNQRSLDRASLEEYARGLGLDLPRFRAALDNPALANYVDAEVVEAQRRGIAGTPTFFVNGKSIMGARPLEDFTQLIDAELKR</sequence>
<proteinExistence type="inferred from homology"/>
<dbReference type="InterPro" id="IPR036249">
    <property type="entry name" value="Thioredoxin-like_sf"/>
</dbReference>
<dbReference type="Pfam" id="PF13462">
    <property type="entry name" value="Thioredoxin_4"/>
    <property type="match status" value="1"/>
</dbReference>
<dbReference type="SUPFAM" id="SSF52833">
    <property type="entry name" value="Thioredoxin-like"/>
    <property type="match status" value="1"/>
</dbReference>
<dbReference type="InterPro" id="IPR012336">
    <property type="entry name" value="Thioredoxin-like_fold"/>
</dbReference>
<feature type="chain" id="PRO_5032272660" evidence="6">
    <location>
        <begin position="24"/>
        <end position="215"/>
    </location>
</feature>
<reference evidence="8 9" key="1">
    <citation type="submission" date="2020-04" db="EMBL/GenBank/DDBJ databases">
        <title>Draft genome of Pyxidicoccus fallax type strain.</title>
        <authorList>
            <person name="Whitworth D.E."/>
        </authorList>
    </citation>
    <scope>NUCLEOTIDE SEQUENCE [LARGE SCALE GENOMIC DNA]</scope>
    <source>
        <strain evidence="8 9">DSM 14698</strain>
    </source>
</reference>
<dbReference type="Gene3D" id="3.40.30.10">
    <property type="entry name" value="Glutaredoxin"/>
    <property type="match status" value="1"/>
</dbReference>